<keyword evidence="8" id="KW-0472">Membrane</keyword>
<feature type="binding site" description="covalent" evidence="9">
    <location>
        <position position="203"/>
    </location>
    <ligand>
        <name>heme c</name>
        <dbReference type="ChEBI" id="CHEBI:61717"/>
        <label>2</label>
    </ligand>
</feature>
<dbReference type="EC" id="1.17.2.1" evidence="13"/>
<comment type="subcellular location">
    <subcellularLocation>
        <location evidence="1">Cell membrane</location>
    </subcellularLocation>
</comment>
<dbReference type="AlphaFoldDB" id="A0A3M2RM30"/>
<evidence type="ECO:0000256" key="5">
    <source>
        <dbReference type="ARBA" id="ARBA00022729"/>
    </source>
</evidence>
<evidence type="ECO:0000256" key="8">
    <source>
        <dbReference type="ARBA" id="ARBA00023136"/>
    </source>
</evidence>
<feature type="binding site" description="covalent" evidence="9">
    <location>
        <position position="57"/>
    </location>
    <ligand>
        <name>heme c</name>
        <dbReference type="ChEBI" id="CHEBI:61717"/>
        <label>1</label>
    </ligand>
</feature>
<feature type="binding site" description="covalent" evidence="9">
    <location>
        <position position="336"/>
    </location>
    <ligand>
        <name>heme c</name>
        <dbReference type="ChEBI" id="CHEBI:61717"/>
        <label>3</label>
    </ligand>
</feature>
<dbReference type="GO" id="GO:0009055">
    <property type="term" value="F:electron transfer activity"/>
    <property type="evidence" value="ECO:0007669"/>
    <property type="project" value="InterPro"/>
</dbReference>
<feature type="domain" description="Cytochrome c" evidence="12">
    <location>
        <begin position="43"/>
        <end position="146"/>
    </location>
</feature>
<feature type="binding site" description="covalent" evidence="9">
    <location>
        <position position="60"/>
    </location>
    <ligand>
        <name>heme c</name>
        <dbReference type="ChEBI" id="CHEBI:61717"/>
        <label>1</label>
    </ligand>
</feature>
<keyword evidence="13" id="KW-0560">Oxidoreductase</keyword>
<keyword evidence="3 9" id="KW-0349">Heme</keyword>
<keyword evidence="14" id="KW-1185">Reference proteome</keyword>
<evidence type="ECO:0000256" key="7">
    <source>
        <dbReference type="ARBA" id="ARBA00023004"/>
    </source>
</evidence>
<keyword evidence="5" id="KW-0732">Signal</keyword>
<comment type="cofactor">
    <cofactor evidence="9">
        <name>heme c</name>
        <dbReference type="ChEBI" id="CHEBI:61717"/>
    </cofactor>
    <text evidence="9">Binds 3 heme c groups covalently per subunit.</text>
</comment>
<dbReference type="Pfam" id="PF00034">
    <property type="entry name" value="Cytochrom_C"/>
    <property type="match status" value="2"/>
</dbReference>
<feature type="domain" description="Cytochrome c" evidence="12">
    <location>
        <begin position="188"/>
        <end position="296"/>
    </location>
</feature>
<dbReference type="InterPro" id="IPR014353">
    <property type="entry name" value="Membr-bd_ADH_cyt_c"/>
</dbReference>
<evidence type="ECO:0000313" key="13">
    <source>
        <dbReference type="EMBL" id="RMJ06406.1"/>
    </source>
</evidence>
<dbReference type="InterPro" id="IPR051459">
    <property type="entry name" value="Cytochrome_c-type_DH"/>
</dbReference>
<evidence type="ECO:0000256" key="11">
    <source>
        <dbReference type="SAM" id="MobiDB-lite"/>
    </source>
</evidence>
<dbReference type="PIRSF" id="PIRSF000018">
    <property type="entry name" value="Mb_ADH_cyt_c"/>
    <property type="match status" value="1"/>
</dbReference>
<dbReference type="Gene3D" id="1.10.760.10">
    <property type="entry name" value="Cytochrome c-like domain"/>
    <property type="match status" value="2"/>
</dbReference>
<reference evidence="13 14" key="1">
    <citation type="submission" date="2018-08" db="EMBL/GenBank/DDBJ databases">
        <title>Whole Genome Sequence of the Moderate Halophilic Marine Bacterium Marinobacter litoralis Sw-45.</title>
        <authorList>
            <person name="Musa H."/>
        </authorList>
    </citation>
    <scope>NUCLEOTIDE SEQUENCE [LARGE SCALE GENOMIC DNA]</scope>
    <source>
        <strain evidence="13 14">Sw-45</strain>
    </source>
</reference>
<dbReference type="InterPro" id="IPR009056">
    <property type="entry name" value="Cyt_c-like_dom"/>
</dbReference>
<dbReference type="Proteomes" id="UP000265903">
    <property type="component" value="Unassembled WGS sequence"/>
</dbReference>
<name>A0A3M2RM30_9GAMM</name>
<dbReference type="GO" id="GO:0005886">
    <property type="term" value="C:plasma membrane"/>
    <property type="evidence" value="ECO:0007669"/>
    <property type="project" value="UniProtKB-SubCell"/>
</dbReference>
<evidence type="ECO:0000256" key="4">
    <source>
        <dbReference type="ARBA" id="ARBA00022723"/>
    </source>
</evidence>
<keyword evidence="4 10" id="KW-0479">Metal-binding</keyword>
<gene>
    <name evidence="13" type="primary">nicB</name>
    <name evidence="13" type="ORF">DOQ08_01093</name>
</gene>
<dbReference type="PROSITE" id="PS51007">
    <property type="entry name" value="CYTC"/>
    <property type="match status" value="3"/>
</dbReference>
<keyword evidence="7 10" id="KW-0408">Iron</keyword>
<accession>A0A3M2RM30</accession>
<feature type="binding site" description="axial binding residue" evidence="10">
    <location>
        <position position="207"/>
    </location>
    <ligand>
        <name>heme c</name>
        <dbReference type="ChEBI" id="CHEBI:61717"/>
        <label>2</label>
    </ligand>
    <ligandPart>
        <name>Fe</name>
        <dbReference type="ChEBI" id="CHEBI:18248"/>
    </ligandPart>
</feature>
<sequence>MFKKILGGLLAFGALALGIFLLIAWESSIDPINTANPGAFSDEQIRRGEVLAGLGNCETCHTTDANKPFAGGRAMPTPFGTLYSTNITPDPKTGIGQWSESAFSRAMREGVSRSGSHLFPAFPYTHFTKLPDDDISDLYAYLMSRQAIQAEPPENTLEFPFNIRLLLAGWKLLFFDEGRYETVSSKSDEWNRGAYIAEGPGHCSACHTPRNALGAEDTGKAWEGAIINNWYAPALNASNPTPAGWTETEAYQYLRNGGSPFHGVAVGSMADVVHDGLKRAPDSDLKALAVWLSDLAQAPGEQQASERSASAIRTVQNTQNPSTVMDEGERLFTYACAACHYNEPETPNTLRPDMALNSAISAPTPVNLIRVTLNGVSLKEGIAEAMMPGFGEALSDRQIASLLAYLRATHTDQPAWANLEQQVRDQRP</sequence>
<feature type="binding site" description="covalent" evidence="9">
    <location>
        <position position="339"/>
    </location>
    <ligand>
        <name>heme c</name>
        <dbReference type="ChEBI" id="CHEBI:61717"/>
        <label>3</label>
    </ligand>
</feature>
<organism evidence="13 14">
    <name type="scientific">Marinobacter litoralis</name>
    <dbReference type="NCBI Taxonomy" id="187981"/>
    <lineage>
        <taxon>Bacteria</taxon>
        <taxon>Pseudomonadati</taxon>
        <taxon>Pseudomonadota</taxon>
        <taxon>Gammaproteobacteria</taxon>
        <taxon>Pseudomonadales</taxon>
        <taxon>Marinobacteraceae</taxon>
        <taxon>Marinobacter</taxon>
    </lineage>
</organism>
<feature type="domain" description="Cytochrome c" evidence="12">
    <location>
        <begin position="323"/>
        <end position="410"/>
    </location>
</feature>
<feature type="binding site" description="axial binding residue" evidence="10">
    <location>
        <position position="340"/>
    </location>
    <ligand>
        <name>heme c</name>
        <dbReference type="ChEBI" id="CHEBI:61717"/>
        <label>3</label>
    </ligand>
    <ligandPart>
        <name>Fe</name>
        <dbReference type="ChEBI" id="CHEBI:18248"/>
    </ligandPart>
</feature>
<evidence type="ECO:0000313" key="14">
    <source>
        <dbReference type="Proteomes" id="UP000265903"/>
    </source>
</evidence>
<evidence type="ECO:0000256" key="2">
    <source>
        <dbReference type="ARBA" id="ARBA00022475"/>
    </source>
</evidence>
<evidence type="ECO:0000256" key="6">
    <source>
        <dbReference type="ARBA" id="ARBA00022737"/>
    </source>
</evidence>
<feature type="binding site" description="axial binding residue" evidence="10">
    <location>
        <position position="61"/>
    </location>
    <ligand>
        <name>heme c</name>
        <dbReference type="ChEBI" id="CHEBI:61717"/>
        <label>1</label>
    </ligand>
    <ligandPart>
        <name>Fe</name>
        <dbReference type="ChEBI" id="CHEBI:18248"/>
    </ligandPart>
</feature>
<dbReference type="PANTHER" id="PTHR35008:SF8">
    <property type="entry name" value="ALCOHOL DEHYDROGENASE CYTOCHROME C SUBUNIT"/>
    <property type="match status" value="1"/>
</dbReference>
<keyword evidence="2" id="KW-1003">Cell membrane</keyword>
<proteinExistence type="predicted"/>
<dbReference type="RefSeq" id="WP_114333843.1">
    <property type="nucleotide sequence ID" value="NZ_QMDL01000001.1"/>
</dbReference>
<dbReference type="PANTHER" id="PTHR35008">
    <property type="entry name" value="BLL4482 PROTEIN-RELATED"/>
    <property type="match status" value="1"/>
</dbReference>
<feature type="binding site" description="covalent" evidence="9">
    <location>
        <position position="206"/>
    </location>
    <ligand>
        <name>heme c</name>
        <dbReference type="ChEBI" id="CHEBI:61717"/>
        <label>2</label>
    </ligand>
</feature>
<evidence type="ECO:0000259" key="12">
    <source>
        <dbReference type="PROSITE" id="PS51007"/>
    </source>
</evidence>
<evidence type="ECO:0000256" key="1">
    <source>
        <dbReference type="ARBA" id="ARBA00004236"/>
    </source>
</evidence>
<evidence type="ECO:0000256" key="9">
    <source>
        <dbReference type="PIRSR" id="PIRSR000018-50"/>
    </source>
</evidence>
<evidence type="ECO:0000256" key="3">
    <source>
        <dbReference type="ARBA" id="ARBA00022617"/>
    </source>
</evidence>
<dbReference type="EMBL" id="QMDL01000001">
    <property type="protein sequence ID" value="RMJ06406.1"/>
    <property type="molecule type" value="Genomic_DNA"/>
</dbReference>
<dbReference type="GO" id="GO:0020037">
    <property type="term" value="F:heme binding"/>
    <property type="evidence" value="ECO:0007669"/>
    <property type="project" value="InterPro"/>
</dbReference>
<dbReference type="SUPFAM" id="SSF46626">
    <property type="entry name" value="Cytochrome c"/>
    <property type="match status" value="3"/>
</dbReference>
<comment type="caution">
    <text evidence="13">The sequence shown here is derived from an EMBL/GenBank/DDBJ whole genome shotgun (WGS) entry which is preliminary data.</text>
</comment>
<dbReference type="GO" id="GO:0016614">
    <property type="term" value="F:oxidoreductase activity, acting on CH-OH group of donors"/>
    <property type="evidence" value="ECO:0007669"/>
    <property type="project" value="InterPro"/>
</dbReference>
<evidence type="ECO:0000256" key="10">
    <source>
        <dbReference type="PIRSR" id="PIRSR000018-51"/>
    </source>
</evidence>
<keyword evidence="6" id="KW-0677">Repeat</keyword>
<feature type="region of interest" description="Disordered" evidence="11">
    <location>
        <begin position="301"/>
        <end position="321"/>
    </location>
</feature>
<dbReference type="InterPro" id="IPR036909">
    <property type="entry name" value="Cyt_c-like_dom_sf"/>
</dbReference>
<protein>
    <submittedName>
        <fullName evidence="13">Nicotinate dehydrogenase subunit B</fullName>
        <ecNumber evidence="13">1.17.2.1</ecNumber>
    </submittedName>
</protein>
<dbReference type="OrthoDB" id="9811281at2"/>
<dbReference type="GO" id="GO:0005506">
    <property type="term" value="F:iron ion binding"/>
    <property type="evidence" value="ECO:0007669"/>
    <property type="project" value="InterPro"/>
</dbReference>